<evidence type="ECO:0000313" key="2">
    <source>
        <dbReference type="Proteomes" id="UP000694580"/>
    </source>
</evidence>
<dbReference type="GO" id="GO:0016020">
    <property type="term" value="C:membrane"/>
    <property type="evidence" value="ECO:0007669"/>
    <property type="project" value="TreeGrafter"/>
</dbReference>
<sequence>MDVGIPDGRSCAAVTQEKRSRSLSGRNPAMMVKYHTIANLIVVLGAVHAARQEVVDDVIWSLSKGVTFLERQFRNINLDGVVGYKILHVELLEAVRLWPRDLESLSQRSAVVALVKRLDNSLSQAVRSLQGSDPKYYREFEPLMETSFWSLPHKWSATDPSLVYTSVRAMECFDEQFSDKCLTLLLGTWKDNGTPCIVTKTCRDTMTRFGCPHYSLSHQLLYFMIGTMNGCSRMLRGEMRLSHVNMTVRHYQKLFCSNMMKSNQDLSKNGFLGQTQDIFIENILLCGLAGFSDFYKQEWLEHIFMWQDLTSGCFGKEEDFSFSFVEELLDIEPHRRVKRREKTLQDGCSSHMTGVAMSALGGYLKYYISEHDITKRPLS</sequence>
<organism evidence="1 2">
    <name type="scientific">Denticeps clupeoides</name>
    <name type="common">denticle herring</name>
    <dbReference type="NCBI Taxonomy" id="299321"/>
    <lineage>
        <taxon>Eukaryota</taxon>
        <taxon>Metazoa</taxon>
        <taxon>Chordata</taxon>
        <taxon>Craniata</taxon>
        <taxon>Vertebrata</taxon>
        <taxon>Euteleostomi</taxon>
        <taxon>Actinopterygii</taxon>
        <taxon>Neopterygii</taxon>
        <taxon>Teleostei</taxon>
        <taxon>Clupei</taxon>
        <taxon>Clupeiformes</taxon>
        <taxon>Denticipitoidei</taxon>
        <taxon>Denticipitidae</taxon>
        <taxon>Denticeps</taxon>
    </lineage>
</organism>
<name>A0AAY4CT11_9TELE</name>
<dbReference type="AlphaFoldDB" id="A0AAY4CT11"/>
<protein>
    <submittedName>
        <fullName evidence="1">Uncharacterized protein</fullName>
    </submittedName>
</protein>
<evidence type="ECO:0000313" key="1">
    <source>
        <dbReference type="Ensembl" id="ENSDCDP00010036395.1"/>
    </source>
</evidence>
<dbReference type="Pfam" id="PF15882">
    <property type="entry name" value="DUF4735"/>
    <property type="match status" value="1"/>
</dbReference>
<reference evidence="1" key="3">
    <citation type="submission" date="2025-09" db="UniProtKB">
        <authorList>
            <consortium name="Ensembl"/>
        </authorList>
    </citation>
    <scope>IDENTIFICATION</scope>
</reference>
<dbReference type="PANTHER" id="PTHR33539">
    <property type="entry name" value="UPF0764 PROTEIN C16ORF89"/>
    <property type="match status" value="1"/>
</dbReference>
<dbReference type="PANTHER" id="PTHR33539:SF1">
    <property type="entry name" value="UPF0764 PROTEIN C16ORF89"/>
    <property type="match status" value="1"/>
</dbReference>
<gene>
    <name evidence="1" type="primary">C16orf89</name>
</gene>
<accession>A0AAY4CT11</accession>
<dbReference type="GeneTree" id="ENSGT00390000013433"/>
<dbReference type="Proteomes" id="UP000694580">
    <property type="component" value="Chromosome 7"/>
</dbReference>
<dbReference type="InterPro" id="IPR031751">
    <property type="entry name" value="DUF4735"/>
</dbReference>
<keyword evidence="2" id="KW-1185">Reference proteome</keyword>
<reference evidence="1 2" key="1">
    <citation type="submission" date="2020-06" db="EMBL/GenBank/DDBJ databases">
        <authorList>
            <consortium name="Wellcome Sanger Institute Data Sharing"/>
        </authorList>
    </citation>
    <scope>NUCLEOTIDE SEQUENCE [LARGE SCALE GENOMIC DNA]</scope>
</reference>
<dbReference type="Ensembl" id="ENSDCDT00010045792.1">
    <property type="protein sequence ID" value="ENSDCDP00010036395.1"/>
    <property type="gene ID" value="ENSDCDG00010023830.1"/>
</dbReference>
<reference evidence="1" key="2">
    <citation type="submission" date="2025-08" db="UniProtKB">
        <authorList>
            <consortium name="Ensembl"/>
        </authorList>
    </citation>
    <scope>IDENTIFICATION</scope>
</reference>
<dbReference type="GO" id="GO:0005829">
    <property type="term" value="C:cytosol"/>
    <property type="evidence" value="ECO:0007669"/>
    <property type="project" value="TreeGrafter"/>
</dbReference>
<proteinExistence type="predicted"/>